<comment type="cofactor">
    <cofactor evidence="1 10">
        <name>Mg(2+)</name>
        <dbReference type="ChEBI" id="CHEBI:18420"/>
    </cofactor>
</comment>
<accession>A0ABN2X1W2</accession>
<keyword evidence="4 10" id="KW-0808">Transferase</keyword>
<evidence type="ECO:0000256" key="5">
    <source>
        <dbReference type="ARBA" id="ARBA00022694"/>
    </source>
</evidence>
<comment type="catalytic activity">
    <reaction evidence="9 10 11">
        <text>adenosine(37) in tRNA + dimethylallyl diphosphate = N(6)-dimethylallyladenosine(37) in tRNA + diphosphate</text>
        <dbReference type="Rhea" id="RHEA:26482"/>
        <dbReference type="Rhea" id="RHEA-COMP:10162"/>
        <dbReference type="Rhea" id="RHEA-COMP:10375"/>
        <dbReference type="ChEBI" id="CHEBI:33019"/>
        <dbReference type="ChEBI" id="CHEBI:57623"/>
        <dbReference type="ChEBI" id="CHEBI:74411"/>
        <dbReference type="ChEBI" id="CHEBI:74415"/>
        <dbReference type="EC" id="2.5.1.75"/>
    </reaction>
</comment>
<dbReference type="Gene3D" id="3.40.50.300">
    <property type="entry name" value="P-loop containing nucleotide triphosphate hydrolases"/>
    <property type="match status" value="1"/>
</dbReference>
<comment type="caution">
    <text evidence="10">Lacks conserved residue(s) required for the propagation of feature annotation.</text>
</comment>
<evidence type="ECO:0000256" key="6">
    <source>
        <dbReference type="ARBA" id="ARBA00022741"/>
    </source>
</evidence>
<evidence type="ECO:0000256" key="9">
    <source>
        <dbReference type="ARBA" id="ARBA00049563"/>
    </source>
</evidence>
<evidence type="ECO:0000256" key="1">
    <source>
        <dbReference type="ARBA" id="ARBA00001946"/>
    </source>
</evidence>
<keyword evidence="8 10" id="KW-0460">Magnesium</keyword>
<organism evidence="14 15">
    <name type="scientific">Brevibacterium salitolerans</name>
    <dbReference type="NCBI Taxonomy" id="1403566"/>
    <lineage>
        <taxon>Bacteria</taxon>
        <taxon>Bacillati</taxon>
        <taxon>Actinomycetota</taxon>
        <taxon>Actinomycetes</taxon>
        <taxon>Micrococcales</taxon>
        <taxon>Brevibacteriaceae</taxon>
        <taxon>Brevibacterium</taxon>
    </lineage>
</organism>
<feature type="binding site" evidence="10">
    <location>
        <begin position="24"/>
        <end position="29"/>
    </location>
    <ligand>
        <name>substrate</name>
    </ligand>
</feature>
<gene>
    <name evidence="10 14" type="primary">miaA</name>
    <name evidence="14" type="ORF">GCM10009823_26770</name>
</gene>
<evidence type="ECO:0000256" key="11">
    <source>
        <dbReference type="RuleBase" id="RU003783"/>
    </source>
</evidence>
<dbReference type="Gene3D" id="1.10.20.140">
    <property type="match status" value="1"/>
</dbReference>
<evidence type="ECO:0000256" key="10">
    <source>
        <dbReference type="HAMAP-Rule" id="MF_00185"/>
    </source>
</evidence>
<evidence type="ECO:0000256" key="13">
    <source>
        <dbReference type="RuleBase" id="RU003785"/>
    </source>
</evidence>
<evidence type="ECO:0000256" key="7">
    <source>
        <dbReference type="ARBA" id="ARBA00022840"/>
    </source>
</evidence>
<dbReference type="Proteomes" id="UP001500984">
    <property type="component" value="Unassembled WGS sequence"/>
</dbReference>
<keyword evidence="5 10" id="KW-0819">tRNA processing</keyword>
<reference evidence="14 15" key="1">
    <citation type="journal article" date="2019" name="Int. J. Syst. Evol. Microbiol.">
        <title>The Global Catalogue of Microorganisms (GCM) 10K type strain sequencing project: providing services to taxonomists for standard genome sequencing and annotation.</title>
        <authorList>
            <consortium name="The Broad Institute Genomics Platform"/>
            <consortium name="The Broad Institute Genome Sequencing Center for Infectious Disease"/>
            <person name="Wu L."/>
            <person name="Ma J."/>
        </authorList>
    </citation>
    <scope>NUCLEOTIDE SEQUENCE [LARGE SCALE GENOMIC DNA]</scope>
    <source>
        <strain evidence="14 15">JCM 15900</strain>
    </source>
</reference>
<protein>
    <recommendedName>
        <fullName evidence="10">tRNA dimethylallyltransferase</fullName>
        <ecNumber evidence="10">2.5.1.75</ecNumber>
    </recommendedName>
    <alternativeName>
        <fullName evidence="10">Dimethylallyl diphosphate:tRNA dimethylallyltransferase</fullName>
        <shortName evidence="10">DMAPP:tRNA dimethylallyltransferase</shortName>
        <shortName evidence="10">DMATase</shortName>
    </alternativeName>
    <alternativeName>
        <fullName evidence="10">Isopentenyl-diphosphate:tRNA isopentenyltransferase</fullName>
        <shortName evidence="10">IPP transferase</shortName>
        <shortName evidence="10">IPPT</shortName>
        <shortName evidence="10">IPTase</shortName>
    </alternativeName>
</protein>
<evidence type="ECO:0000256" key="4">
    <source>
        <dbReference type="ARBA" id="ARBA00022679"/>
    </source>
</evidence>
<comment type="similarity">
    <text evidence="3 10 13">Belongs to the IPP transferase family.</text>
</comment>
<keyword evidence="6 10" id="KW-0547">Nucleotide-binding</keyword>
<keyword evidence="7 10" id="KW-0067">ATP-binding</keyword>
<dbReference type="Pfam" id="PF01715">
    <property type="entry name" value="IPPT"/>
    <property type="match status" value="1"/>
</dbReference>
<proteinExistence type="inferred from homology"/>
<evidence type="ECO:0000256" key="2">
    <source>
        <dbReference type="ARBA" id="ARBA00003213"/>
    </source>
</evidence>
<comment type="subunit">
    <text evidence="10">Monomer.</text>
</comment>
<dbReference type="InterPro" id="IPR039657">
    <property type="entry name" value="Dimethylallyltransferase"/>
</dbReference>
<dbReference type="PANTHER" id="PTHR11088">
    <property type="entry name" value="TRNA DIMETHYLALLYLTRANSFERASE"/>
    <property type="match status" value="1"/>
</dbReference>
<sequence length="313" mass="33839">MTAVDGASCRHSRPRPLVVVVGATATGKSDLGIGLARRLSGEVVNADALQLYRGMDIGTAKLAPEERGGVPHHLIDVLDVDEPASVSGFQRAARKAVADIESRGHHAVMVGGSGLYVRAVTDDMRFPGTDPALRAALEEEAAGAGTEALHRRLAVQDPPAAAKIAPGDTRRVVRALEVMALTGEPFSAHLPAYEYVRPTVQLGLSLDRDELHRRIAVRVERMWAEGWPEEVRRLLDRGLRADSTAGQAIGYAEVLAHLEGTLTRAQAIERTIVRTRQFAKRQETWFRRDSRIVVLDAQAPDLLDRALAAVAAA</sequence>
<feature type="site" description="Interaction with substrate tRNA" evidence="10">
    <location>
        <position position="134"/>
    </location>
</feature>
<dbReference type="PANTHER" id="PTHR11088:SF60">
    <property type="entry name" value="TRNA DIMETHYLALLYLTRANSFERASE"/>
    <property type="match status" value="1"/>
</dbReference>
<name>A0ABN2X1W2_9MICO</name>
<feature type="site" description="Interaction with substrate tRNA" evidence="10">
    <location>
        <position position="113"/>
    </location>
</feature>
<dbReference type="EC" id="2.5.1.75" evidence="10"/>
<feature type="binding site" evidence="10">
    <location>
        <begin position="22"/>
        <end position="29"/>
    </location>
    <ligand>
        <name>ATP</name>
        <dbReference type="ChEBI" id="CHEBI:30616"/>
    </ligand>
</feature>
<keyword evidence="15" id="KW-1185">Reference proteome</keyword>
<dbReference type="HAMAP" id="MF_00185">
    <property type="entry name" value="IPP_trans"/>
    <property type="match status" value="1"/>
</dbReference>
<evidence type="ECO:0000256" key="8">
    <source>
        <dbReference type="ARBA" id="ARBA00022842"/>
    </source>
</evidence>
<evidence type="ECO:0000313" key="14">
    <source>
        <dbReference type="EMBL" id="GAA2103076.1"/>
    </source>
</evidence>
<dbReference type="SUPFAM" id="SSF52540">
    <property type="entry name" value="P-loop containing nucleoside triphosphate hydrolases"/>
    <property type="match status" value="2"/>
</dbReference>
<dbReference type="InterPro" id="IPR018022">
    <property type="entry name" value="IPT"/>
</dbReference>
<dbReference type="InterPro" id="IPR027417">
    <property type="entry name" value="P-loop_NTPase"/>
</dbReference>
<dbReference type="NCBIfam" id="TIGR00174">
    <property type="entry name" value="miaA"/>
    <property type="match status" value="1"/>
</dbReference>
<evidence type="ECO:0000256" key="3">
    <source>
        <dbReference type="ARBA" id="ARBA00005842"/>
    </source>
</evidence>
<evidence type="ECO:0000256" key="12">
    <source>
        <dbReference type="RuleBase" id="RU003784"/>
    </source>
</evidence>
<comment type="caution">
    <text evidence="14">The sequence shown here is derived from an EMBL/GenBank/DDBJ whole genome shotgun (WGS) entry which is preliminary data.</text>
</comment>
<comment type="function">
    <text evidence="2 10 12">Catalyzes the transfer of a dimethylallyl group onto the adenine at position 37 in tRNAs that read codons beginning with uridine, leading to the formation of N6-(dimethylallyl)adenosine (i(6)A).</text>
</comment>
<evidence type="ECO:0000313" key="15">
    <source>
        <dbReference type="Proteomes" id="UP001500984"/>
    </source>
</evidence>
<dbReference type="EMBL" id="BAAAPZ010000017">
    <property type="protein sequence ID" value="GAA2103076.1"/>
    <property type="molecule type" value="Genomic_DNA"/>
</dbReference>